<gene>
    <name evidence="6" type="ORF">ENO26_09350</name>
</gene>
<dbReference type="InterPro" id="IPR029056">
    <property type="entry name" value="Ribokinase-like"/>
</dbReference>
<dbReference type="PANTHER" id="PTHR10584:SF166">
    <property type="entry name" value="RIBOKINASE"/>
    <property type="match status" value="1"/>
</dbReference>
<evidence type="ECO:0000259" key="5">
    <source>
        <dbReference type="Pfam" id="PF00294"/>
    </source>
</evidence>
<dbReference type="EMBL" id="DSEU01000066">
    <property type="protein sequence ID" value="HEM67748.1"/>
    <property type="molecule type" value="Genomic_DNA"/>
</dbReference>
<evidence type="ECO:0000256" key="3">
    <source>
        <dbReference type="ARBA" id="ARBA00022777"/>
    </source>
</evidence>
<dbReference type="PROSITE" id="PS00583">
    <property type="entry name" value="PFKB_KINASES_1"/>
    <property type="match status" value="1"/>
</dbReference>
<dbReference type="PRINTS" id="PR00990">
    <property type="entry name" value="RIBOKINASE"/>
</dbReference>
<organism evidence="6">
    <name type="scientific">Ignisphaera aggregans</name>
    <dbReference type="NCBI Taxonomy" id="334771"/>
    <lineage>
        <taxon>Archaea</taxon>
        <taxon>Thermoproteota</taxon>
        <taxon>Thermoprotei</taxon>
        <taxon>Desulfurococcales</taxon>
        <taxon>Desulfurococcaceae</taxon>
        <taxon>Ignisphaera</taxon>
    </lineage>
</organism>
<dbReference type="CDD" id="cd01942">
    <property type="entry name" value="ribokinase_group_A"/>
    <property type="match status" value="1"/>
</dbReference>
<name>A0A7J2U4M4_9CREN</name>
<dbReference type="InterPro" id="IPR002173">
    <property type="entry name" value="Carboh/pur_kinase_PfkB_CS"/>
</dbReference>
<dbReference type="AlphaFoldDB" id="A0A7J2U4M4"/>
<evidence type="ECO:0000256" key="4">
    <source>
        <dbReference type="RuleBase" id="RU003704"/>
    </source>
</evidence>
<dbReference type="PANTHER" id="PTHR10584">
    <property type="entry name" value="SUGAR KINASE"/>
    <property type="match status" value="1"/>
</dbReference>
<dbReference type="Pfam" id="PF00294">
    <property type="entry name" value="PfkB"/>
    <property type="match status" value="1"/>
</dbReference>
<feature type="domain" description="Carbohydrate kinase PfkB" evidence="5">
    <location>
        <begin position="13"/>
        <end position="300"/>
    </location>
</feature>
<sequence length="315" mass="33837">MSSREAEAGKRYDLVAVGHALVDIRIVVERFPEPDEEAKVLSQVWGGGGSAVNTSIDGARLGLKTAIIAKIGFDSFGRIVVDELLREGVDITGLRVSSKGRTGFTIVVIDRNGDIVMYGFKGVAEELEPSDVVDDIVVNARFIHIASLRIDTSIRVAEIAKKSGAKVSWDPGRVLATKGVKELERLIKLVDIVTLNNREVAALTGLKPEEYKEAAKTVKELGPELVVVKLGPRGVYALSNDLNEEIPAVKVDRVVDTTGAGDAFAAGLIAGLIRGYTTRKALLYANAVAALKITKLGSHEAPTHQTVVQYIWEAT</sequence>
<dbReference type="SUPFAM" id="SSF53613">
    <property type="entry name" value="Ribokinase-like"/>
    <property type="match status" value="1"/>
</dbReference>
<keyword evidence="2 4" id="KW-0808">Transferase</keyword>
<dbReference type="GO" id="GO:0006796">
    <property type="term" value="P:phosphate-containing compound metabolic process"/>
    <property type="evidence" value="ECO:0007669"/>
    <property type="project" value="UniProtKB-ARBA"/>
</dbReference>
<evidence type="ECO:0000313" key="6">
    <source>
        <dbReference type="EMBL" id="HEM67748.1"/>
    </source>
</evidence>
<dbReference type="InterPro" id="IPR011611">
    <property type="entry name" value="PfkB_dom"/>
</dbReference>
<comment type="similarity">
    <text evidence="1 4">Belongs to the carbohydrate kinase PfkB family.</text>
</comment>
<dbReference type="Gene3D" id="3.40.1190.20">
    <property type="match status" value="1"/>
</dbReference>
<proteinExistence type="inferred from homology"/>
<dbReference type="PROSITE" id="PS00584">
    <property type="entry name" value="PFKB_KINASES_2"/>
    <property type="match status" value="1"/>
</dbReference>
<comment type="caution">
    <text evidence="6">The sequence shown here is derived from an EMBL/GenBank/DDBJ whole genome shotgun (WGS) entry which is preliminary data.</text>
</comment>
<keyword evidence="3 4" id="KW-0418">Kinase</keyword>
<dbReference type="InterPro" id="IPR002139">
    <property type="entry name" value="Ribo/fructo_kinase"/>
</dbReference>
<protein>
    <submittedName>
        <fullName evidence="6">Carbohydrate kinase family protein</fullName>
    </submittedName>
</protein>
<accession>A0A7J2U4M4</accession>
<evidence type="ECO:0000256" key="1">
    <source>
        <dbReference type="ARBA" id="ARBA00010688"/>
    </source>
</evidence>
<dbReference type="GO" id="GO:0016301">
    <property type="term" value="F:kinase activity"/>
    <property type="evidence" value="ECO:0007669"/>
    <property type="project" value="UniProtKB-KW"/>
</dbReference>
<evidence type="ECO:0000256" key="2">
    <source>
        <dbReference type="ARBA" id="ARBA00022679"/>
    </source>
</evidence>
<reference evidence="6" key="1">
    <citation type="journal article" date="2020" name="mSystems">
        <title>Genome- and Community-Level Interaction Insights into Carbon Utilization and Element Cycling Functions of Hydrothermarchaeota in Hydrothermal Sediment.</title>
        <authorList>
            <person name="Zhou Z."/>
            <person name="Liu Y."/>
            <person name="Xu W."/>
            <person name="Pan J."/>
            <person name="Luo Z.H."/>
            <person name="Li M."/>
        </authorList>
    </citation>
    <scope>NUCLEOTIDE SEQUENCE [LARGE SCALE GENOMIC DNA]</scope>
    <source>
        <strain evidence="6">SpSt-125</strain>
    </source>
</reference>